<protein>
    <submittedName>
        <fullName evidence="2">Uncharacterized protein</fullName>
    </submittedName>
</protein>
<evidence type="ECO:0000256" key="1">
    <source>
        <dbReference type="SAM" id="MobiDB-lite"/>
    </source>
</evidence>
<dbReference type="CTD" id="78776188"/>
<dbReference type="EMBL" id="WUAV01000004">
    <property type="protein sequence ID" value="KAF1759379.1"/>
    <property type="molecule type" value="Genomic_DNA"/>
</dbReference>
<feature type="compositionally biased region" description="Polar residues" evidence="1">
    <location>
        <begin position="1"/>
        <end position="21"/>
    </location>
</feature>
<dbReference type="GeneID" id="78776188"/>
<dbReference type="KEGG" id="crq:GCK72_015846"/>
<comment type="caution">
    <text evidence="2">The sequence shown here is derived from an EMBL/GenBank/DDBJ whole genome shotgun (WGS) entry which is preliminary data.</text>
</comment>
<proteinExistence type="predicted"/>
<reference evidence="2 3" key="1">
    <citation type="submission" date="2019-12" db="EMBL/GenBank/DDBJ databases">
        <title>Chromosome-level assembly of the Caenorhabditis remanei genome.</title>
        <authorList>
            <person name="Teterina A.A."/>
            <person name="Willis J.H."/>
            <person name="Phillips P.C."/>
        </authorList>
    </citation>
    <scope>NUCLEOTIDE SEQUENCE [LARGE SCALE GENOMIC DNA]</scope>
    <source>
        <strain evidence="2 3">PX506</strain>
        <tissue evidence="2">Whole organism</tissue>
    </source>
</reference>
<feature type="region of interest" description="Disordered" evidence="1">
    <location>
        <begin position="1"/>
        <end position="26"/>
    </location>
</feature>
<dbReference type="RefSeq" id="XP_053585942.1">
    <property type="nucleotide sequence ID" value="XM_053731170.1"/>
</dbReference>
<evidence type="ECO:0000313" key="3">
    <source>
        <dbReference type="Proteomes" id="UP000483820"/>
    </source>
</evidence>
<dbReference type="Proteomes" id="UP000483820">
    <property type="component" value="Chromosome IV"/>
</dbReference>
<dbReference type="AlphaFoldDB" id="A0A6A5GXM5"/>
<accession>A0A6A5GXM5</accession>
<sequence>MESALTISHENSESETGSTSIGVRPDTITPKIPDILKTPEMQQICKSWKRSNLRRLSLTTSAVSSLTATSWSSPSSWTSAWSWASPATTSTVVTSTWSVAGSSTTSLTIAAHLSFAHLVLGESLPHITSVSVDHMRLLENALIDGIVIVECDESEATWLLGGLVENNLGLETLRRHIRFGAILVVTWNGTLRIDSLSIDNVWSLLHSGVHLGLGGESDESESTGSLCGWISHHNNVSDLSELRVELSHQVIGGVRGESSDENLSEILWLQVCVASSILQENRLTGGTGAASRCPTPKKQVNKRNLSLDFDVRHDSSS</sequence>
<name>A0A6A5GXM5_CAERE</name>
<organism evidence="2 3">
    <name type="scientific">Caenorhabditis remanei</name>
    <name type="common">Caenorhabditis vulgaris</name>
    <dbReference type="NCBI Taxonomy" id="31234"/>
    <lineage>
        <taxon>Eukaryota</taxon>
        <taxon>Metazoa</taxon>
        <taxon>Ecdysozoa</taxon>
        <taxon>Nematoda</taxon>
        <taxon>Chromadorea</taxon>
        <taxon>Rhabditida</taxon>
        <taxon>Rhabditina</taxon>
        <taxon>Rhabditomorpha</taxon>
        <taxon>Rhabditoidea</taxon>
        <taxon>Rhabditidae</taxon>
        <taxon>Peloderinae</taxon>
        <taxon>Caenorhabditis</taxon>
    </lineage>
</organism>
<evidence type="ECO:0000313" key="2">
    <source>
        <dbReference type="EMBL" id="KAF1759379.1"/>
    </source>
</evidence>
<gene>
    <name evidence="2" type="ORF">GCK72_015846</name>
</gene>